<name>A0A1B8B7M6_FUSPO</name>
<gene>
    <name evidence="2" type="ORF">FPOA_02662</name>
</gene>
<accession>A0A1B8B7M6</accession>
<dbReference type="EMBL" id="LYXU01000001">
    <property type="protein sequence ID" value="OBS28724.1"/>
    <property type="molecule type" value="Genomic_DNA"/>
</dbReference>
<reference evidence="2 3" key="1">
    <citation type="submission" date="2016-06" db="EMBL/GenBank/DDBJ databases">
        <title>Living apart together: crosstalk between the core and supernumerary genomes in a fungal plant pathogen.</title>
        <authorList>
            <person name="Vanheule A."/>
            <person name="Audenaert K."/>
            <person name="Warris S."/>
            <person name="Van De Geest H."/>
            <person name="Schijlen E."/>
            <person name="Hofte M."/>
            <person name="De Saeger S."/>
            <person name="Haesaert G."/>
            <person name="Waalwijk C."/>
            <person name="Van Der Lee T."/>
        </authorList>
    </citation>
    <scope>NUCLEOTIDE SEQUENCE [LARGE SCALE GENOMIC DNA]</scope>
    <source>
        <strain evidence="2 3">2516</strain>
    </source>
</reference>
<dbReference type="OrthoDB" id="4589291at2759"/>
<protein>
    <submittedName>
        <fullName evidence="2">Uncharacterized protein</fullName>
    </submittedName>
</protein>
<comment type="caution">
    <text evidence="2">The sequence shown here is derived from an EMBL/GenBank/DDBJ whole genome shotgun (WGS) entry which is preliminary data.</text>
</comment>
<dbReference type="OMA" id="GLWPWPK"/>
<feature type="compositionally biased region" description="Polar residues" evidence="1">
    <location>
        <begin position="38"/>
        <end position="55"/>
    </location>
</feature>
<evidence type="ECO:0000313" key="2">
    <source>
        <dbReference type="EMBL" id="OBS28724.1"/>
    </source>
</evidence>
<keyword evidence="3" id="KW-1185">Reference proteome</keyword>
<evidence type="ECO:0000313" key="3">
    <source>
        <dbReference type="Proteomes" id="UP000091967"/>
    </source>
</evidence>
<dbReference type="Proteomes" id="UP000091967">
    <property type="component" value="Unassembled WGS sequence"/>
</dbReference>
<dbReference type="AlphaFoldDB" id="A0A1B8B7M6"/>
<sequence>MSPSFNSLTSCLWPTEQSYSRLSQSESGEPGESLALANNATSQSRPPTNRASQLFENGFRNGHPPKSWRVILSFASNTDDIGKEGFKPDLNGGWDAALDIVTTDIVGLMKEGLYVSQDDVEVHENYITWTDNTEGRQRVYYRHYTLVHSKWSGKLVVQFRRLDNVPKFRVEHLSAEQVYHASAAATIEFDNRVYYYEAGPPRDRMNFILDDEPLPGLWPWPKQELNNRRESEESFDMVEM</sequence>
<proteinExistence type="predicted"/>
<feature type="region of interest" description="Disordered" evidence="1">
    <location>
        <begin position="38"/>
        <end position="61"/>
    </location>
</feature>
<organism evidence="2 3">
    <name type="scientific">Fusarium poae</name>
    <dbReference type="NCBI Taxonomy" id="36050"/>
    <lineage>
        <taxon>Eukaryota</taxon>
        <taxon>Fungi</taxon>
        <taxon>Dikarya</taxon>
        <taxon>Ascomycota</taxon>
        <taxon>Pezizomycotina</taxon>
        <taxon>Sordariomycetes</taxon>
        <taxon>Hypocreomycetidae</taxon>
        <taxon>Hypocreales</taxon>
        <taxon>Nectriaceae</taxon>
        <taxon>Fusarium</taxon>
    </lineage>
</organism>
<evidence type="ECO:0000256" key="1">
    <source>
        <dbReference type="SAM" id="MobiDB-lite"/>
    </source>
</evidence>